<gene>
    <name evidence="1" type="ORF">UFOPK2925_01665</name>
</gene>
<dbReference type="EMBL" id="CAEZZU010000332">
    <property type="protein sequence ID" value="CAB4793984.1"/>
    <property type="molecule type" value="Genomic_DNA"/>
</dbReference>
<reference evidence="1" key="1">
    <citation type="submission" date="2020-05" db="EMBL/GenBank/DDBJ databases">
        <authorList>
            <person name="Chiriac C."/>
            <person name="Salcher M."/>
            <person name="Ghai R."/>
            <person name="Kavagutti S V."/>
        </authorList>
    </citation>
    <scope>NUCLEOTIDE SEQUENCE</scope>
</reference>
<sequence>MRFYGAEFGPRSPSATCRFAVVGGSRWCGADSLVLVWRRFAVVPIRRGWGLSVVWRRFAGRFAVVPVRWRWGNRRIADSCSAMARGPGSLAAVARRSTFVNLARNALRPSYLPVMLRKIKARLRPPNRDEALAWASEHAESVEIFGESLNPGLWAEANHWADEFEPQAQSILSTIGVPLGGGGHHRLLYFLTRLTTPETVLETGVAAGWSSAAVLTALATNGSGSLWSSDFPYFRLENPERYVGCVVPDALREGWNLYLKGDRSNLAEILPTCGPISLFHYDSDKSYDGRTFAMDAVAAHLTPECVIVCDDIDDNTWFRDWVIKRGGAYRVFERGGKYVGLVGL</sequence>
<dbReference type="Gene3D" id="3.40.50.150">
    <property type="entry name" value="Vaccinia Virus protein VP39"/>
    <property type="match status" value="1"/>
</dbReference>
<dbReference type="Pfam" id="PF13578">
    <property type="entry name" value="Methyltransf_24"/>
    <property type="match status" value="1"/>
</dbReference>
<name>A0A6J6XEE3_9ZZZZ</name>
<organism evidence="1">
    <name type="scientific">freshwater metagenome</name>
    <dbReference type="NCBI Taxonomy" id="449393"/>
    <lineage>
        <taxon>unclassified sequences</taxon>
        <taxon>metagenomes</taxon>
        <taxon>ecological metagenomes</taxon>
    </lineage>
</organism>
<proteinExistence type="predicted"/>
<dbReference type="SUPFAM" id="SSF53335">
    <property type="entry name" value="S-adenosyl-L-methionine-dependent methyltransferases"/>
    <property type="match status" value="1"/>
</dbReference>
<dbReference type="AlphaFoldDB" id="A0A6J6XEE3"/>
<dbReference type="InterPro" id="IPR029063">
    <property type="entry name" value="SAM-dependent_MTases_sf"/>
</dbReference>
<accession>A0A6J6XEE3</accession>
<protein>
    <submittedName>
        <fullName evidence="1">Unannotated protein</fullName>
    </submittedName>
</protein>
<evidence type="ECO:0000313" key="1">
    <source>
        <dbReference type="EMBL" id="CAB4793984.1"/>
    </source>
</evidence>